<proteinExistence type="predicted"/>
<sequence>MDDSKRMIMMRTVQIQNEMVKRIKNAQAARERRQNPVFREKERMRNLIATRLRRQDPEVREKERERNRIAMRIKRQNPEFRAKERHAMVMRKLISNICVEPVVQIQYPPMVEYESRMHHLSQMRQQALKNMKEVNRSLPLELEMRVDEEDADDPDEIESKNYSEDHDESQEEIMPVPVEVTITPYEEEFQVKEEGDSVDSSTLHEEVDIKEEQEENNEEELQPPLEVNIKEEPRDDEILGGSSSLTYDSSGGGVDEDASQEETTMPGFSSEIVDIEEGHNSEEEILPHAAMVVVPGHPTDYSEDFVEESIPVKTQLKNGRRQRLASKRASSQNIVDKIFRCKDCSMCYASEEFLKQHAQNCRSRAKFGRVDTVYRCPNCSLCYTSPEYLAGHVRRGCRYRPTPIKNAYLCVICGEGFNNYGHLYQHKRQKHSDASTAGESLSDGSSKPAKVPKFPAAGQNVQQRSFRCPNCPRTFTASGYLVQHQRSHVRQQTDHSCDLCGENLRHKPRAEVEAHFAEKHSSKDMHRCAHCDRIYGQRQNLVTHLQTHGEYECFVCNVQFSCQQLLTEHFRTHATNQPFECDICHKIYWQLGRYHEHRRKAHNIVENPNSTPIKRNVKNQNIEVNTHSGEKASADDDDEVQVVSIVVSSKK</sequence>
<keyword evidence="3 5" id="KW-0863">Zinc-finger</keyword>
<keyword evidence="4" id="KW-0862">Zinc</keyword>
<dbReference type="InterPro" id="IPR036236">
    <property type="entry name" value="Znf_C2H2_sf"/>
</dbReference>
<organism evidence="8 9">
    <name type="scientific">Gryllus longicercus</name>
    <dbReference type="NCBI Taxonomy" id="2509291"/>
    <lineage>
        <taxon>Eukaryota</taxon>
        <taxon>Metazoa</taxon>
        <taxon>Ecdysozoa</taxon>
        <taxon>Arthropoda</taxon>
        <taxon>Hexapoda</taxon>
        <taxon>Insecta</taxon>
        <taxon>Pterygota</taxon>
        <taxon>Neoptera</taxon>
        <taxon>Polyneoptera</taxon>
        <taxon>Orthoptera</taxon>
        <taxon>Ensifera</taxon>
        <taxon>Gryllidea</taxon>
        <taxon>Grylloidea</taxon>
        <taxon>Gryllidae</taxon>
        <taxon>Gryllinae</taxon>
        <taxon>Gryllus</taxon>
    </lineage>
</organism>
<keyword evidence="1" id="KW-0479">Metal-binding</keyword>
<dbReference type="AlphaFoldDB" id="A0AAN9VE71"/>
<dbReference type="PROSITE" id="PS50157">
    <property type="entry name" value="ZINC_FINGER_C2H2_2"/>
    <property type="match status" value="4"/>
</dbReference>
<evidence type="ECO:0000256" key="5">
    <source>
        <dbReference type="PROSITE-ProRule" id="PRU00042"/>
    </source>
</evidence>
<feature type="domain" description="C2H2-type" evidence="7">
    <location>
        <begin position="526"/>
        <end position="548"/>
    </location>
</feature>
<keyword evidence="2" id="KW-0677">Repeat</keyword>
<evidence type="ECO:0000256" key="2">
    <source>
        <dbReference type="ARBA" id="ARBA00022737"/>
    </source>
</evidence>
<feature type="compositionally biased region" description="Basic and acidic residues" evidence="6">
    <location>
        <begin position="228"/>
        <end position="237"/>
    </location>
</feature>
<protein>
    <recommendedName>
        <fullName evidence="7">C2H2-type domain-containing protein</fullName>
    </recommendedName>
</protein>
<reference evidence="8 9" key="1">
    <citation type="submission" date="2024-03" db="EMBL/GenBank/DDBJ databases">
        <title>The genome assembly and annotation of the cricket Gryllus longicercus Weissman &amp; Gray.</title>
        <authorList>
            <person name="Szrajer S."/>
            <person name="Gray D."/>
            <person name="Ylla G."/>
        </authorList>
    </citation>
    <scope>NUCLEOTIDE SEQUENCE [LARGE SCALE GENOMIC DNA]</scope>
    <source>
        <strain evidence="8">DAG 2021-001</strain>
        <tissue evidence="8">Whole body minus gut</tissue>
    </source>
</reference>
<evidence type="ECO:0000256" key="1">
    <source>
        <dbReference type="ARBA" id="ARBA00022723"/>
    </source>
</evidence>
<gene>
    <name evidence="8" type="ORF">R5R35_011653</name>
</gene>
<feature type="region of interest" description="Disordered" evidence="6">
    <location>
        <begin position="139"/>
        <end position="171"/>
    </location>
</feature>
<evidence type="ECO:0000313" key="8">
    <source>
        <dbReference type="EMBL" id="KAK7794371.1"/>
    </source>
</evidence>
<dbReference type="InterPro" id="IPR013087">
    <property type="entry name" value="Znf_C2H2_type"/>
</dbReference>
<dbReference type="SUPFAM" id="SSF57667">
    <property type="entry name" value="beta-beta-alpha zinc fingers"/>
    <property type="match status" value="2"/>
</dbReference>
<evidence type="ECO:0000313" key="9">
    <source>
        <dbReference type="Proteomes" id="UP001378592"/>
    </source>
</evidence>
<dbReference type="PANTHER" id="PTHR24379:SF121">
    <property type="entry name" value="C2H2-TYPE DOMAIN-CONTAINING PROTEIN"/>
    <property type="match status" value="1"/>
</dbReference>
<dbReference type="PANTHER" id="PTHR24379">
    <property type="entry name" value="KRAB AND ZINC FINGER DOMAIN-CONTAINING"/>
    <property type="match status" value="1"/>
</dbReference>
<accession>A0AAN9VE71</accession>
<feature type="compositionally biased region" description="Polar residues" evidence="6">
    <location>
        <begin position="434"/>
        <end position="445"/>
    </location>
</feature>
<evidence type="ECO:0000256" key="3">
    <source>
        <dbReference type="ARBA" id="ARBA00022771"/>
    </source>
</evidence>
<name>A0AAN9VE71_9ORTH</name>
<dbReference type="GO" id="GO:0008270">
    <property type="term" value="F:zinc ion binding"/>
    <property type="evidence" value="ECO:0007669"/>
    <property type="project" value="UniProtKB-KW"/>
</dbReference>
<dbReference type="FunFam" id="3.30.160.60:FF:000446">
    <property type="entry name" value="Zinc finger protein"/>
    <property type="match status" value="1"/>
</dbReference>
<feature type="domain" description="C2H2-type" evidence="7">
    <location>
        <begin position="551"/>
        <end position="578"/>
    </location>
</feature>
<keyword evidence="9" id="KW-1185">Reference proteome</keyword>
<dbReference type="SMART" id="SM00355">
    <property type="entry name" value="ZnF_C2H2"/>
    <property type="match status" value="8"/>
</dbReference>
<feature type="region of interest" description="Disordered" evidence="6">
    <location>
        <begin position="191"/>
        <end position="265"/>
    </location>
</feature>
<dbReference type="Gene3D" id="3.30.160.60">
    <property type="entry name" value="Classic Zinc Finger"/>
    <property type="match status" value="3"/>
</dbReference>
<evidence type="ECO:0000256" key="4">
    <source>
        <dbReference type="ARBA" id="ARBA00022833"/>
    </source>
</evidence>
<comment type="caution">
    <text evidence="8">The sequence shown here is derived from an EMBL/GenBank/DDBJ whole genome shotgun (WGS) entry which is preliminary data.</text>
</comment>
<feature type="domain" description="C2H2-type" evidence="7">
    <location>
        <begin position="408"/>
        <end position="436"/>
    </location>
</feature>
<feature type="compositionally biased region" description="Acidic residues" evidence="6">
    <location>
        <begin position="146"/>
        <end position="156"/>
    </location>
</feature>
<dbReference type="GO" id="GO:0005634">
    <property type="term" value="C:nucleus"/>
    <property type="evidence" value="ECO:0007669"/>
    <property type="project" value="UniProtKB-ARBA"/>
</dbReference>
<dbReference type="PROSITE" id="PS00028">
    <property type="entry name" value="ZINC_FINGER_C2H2_1"/>
    <property type="match status" value="4"/>
</dbReference>
<feature type="domain" description="C2H2-type" evidence="7">
    <location>
        <begin position="466"/>
        <end position="493"/>
    </location>
</feature>
<dbReference type="Pfam" id="PF00096">
    <property type="entry name" value="zf-C2H2"/>
    <property type="match status" value="1"/>
</dbReference>
<feature type="region of interest" description="Disordered" evidence="6">
    <location>
        <begin position="431"/>
        <end position="451"/>
    </location>
</feature>
<dbReference type="EMBL" id="JAZDUA010000335">
    <property type="protein sequence ID" value="KAK7794371.1"/>
    <property type="molecule type" value="Genomic_DNA"/>
</dbReference>
<feature type="compositionally biased region" description="Acidic residues" evidence="6">
    <location>
        <begin position="208"/>
        <end position="221"/>
    </location>
</feature>
<evidence type="ECO:0000256" key="6">
    <source>
        <dbReference type="SAM" id="MobiDB-lite"/>
    </source>
</evidence>
<dbReference type="Proteomes" id="UP001378592">
    <property type="component" value="Unassembled WGS sequence"/>
</dbReference>
<evidence type="ECO:0000259" key="7">
    <source>
        <dbReference type="PROSITE" id="PS50157"/>
    </source>
</evidence>